<dbReference type="SMART" id="SM00382">
    <property type="entry name" value="AAA"/>
    <property type="match status" value="2"/>
</dbReference>
<keyword evidence="6" id="KW-1185">Reference proteome</keyword>
<dbReference type="Pfam" id="PF00005">
    <property type="entry name" value="ABC_tran"/>
    <property type="match status" value="2"/>
</dbReference>
<dbReference type="CDD" id="cd03221">
    <property type="entry name" value="ABCF_EF-3"/>
    <property type="match status" value="2"/>
</dbReference>
<dbReference type="PANTHER" id="PTHR42855:SF2">
    <property type="entry name" value="DRUG RESISTANCE ABC TRANSPORTER,ATP-BINDING PROTEIN"/>
    <property type="match status" value="1"/>
</dbReference>
<keyword evidence="1" id="KW-0547">Nucleotide-binding</keyword>
<dbReference type="PROSITE" id="PS50893">
    <property type="entry name" value="ABC_TRANSPORTER_2"/>
    <property type="match status" value="2"/>
</dbReference>
<evidence type="ECO:0000256" key="1">
    <source>
        <dbReference type="ARBA" id="ARBA00022741"/>
    </source>
</evidence>
<evidence type="ECO:0000256" key="3">
    <source>
        <dbReference type="SAM" id="Coils"/>
    </source>
</evidence>
<dbReference type="PANTHER" id="PTHR42855">
    <property type="entry name" value="ABC TRANSPORTER ATP-BINDING SUBUNIT"/>
    <property type="match status" value="1"/>
</dbReference>
<evidence type="ECO:0000256" key="2">
    <source>
        <dbReference type="ARBA" id="ARBA00022840"/>
    </source>
</evidence>
<keyword evidence="2 5" id="KW-0067">ATP-binding</keyword>
<dbReference type="InterPro" id="IPR003439">
    <property type="entry name" value="ABC_transporter-like_ATP-bd"/>
</dbReference>
<proteinExistence type="predicted"/>
<dbReference type="GO" id="GO:0005524">
    <property type="term" value="F:ATP binding"/>
    <property type="evidence" value="ECO:0007669"/>
    <property type="project" value="UniProtKB-KW"/>
</dbReference>
<sequence>MKTVIQVKDIRKSYRERDILKDVSFDIRHGEKIGLVGLNGAGKTTLINILLNLKEPDNGSVTMWPPDVKIGYLPQSTDNMLYVEYENIHFEEKLLESSKKLGLQKEIFTIEKQTVLSGGEKLKMSLAKIWSESPEVLILDEPTNHLDMQGVNWLVEEVNEFGGAAIIISHDRYFLDQTATKIFELEAGQLNVFDGNYSFYHDEKQRILEHQKWEYEKQKRKVEMIENQITTLKNWSAKAHREAGKGGSSAENRQLGLREFERKKAKKKDNQIKSKIKRLNLELAERDMKKPKEEKPVSFQFESAHKRGKRILEAKDIKKQFGNRVLFQDSNFFIKYGERVGLLGANGSGKTTFLNVLLEKEALTKGSLWVSDSIKIAYLSQDVNDLANEQTPLQYLMLENRQQETLARTMIANMGFERDILDKQMTQLSLGERTRIKLIGMILKEYDVLILDEPTNHLDLPSREELERTLCHYTGTLLIVSHDRYLIEKLCTKLLMIDNNKINQIDMGLREYEERREFNNNEVANQTKEEITLIETKIAELLGKISLLKSGTDEYKQVDEELIVYMNLKRNLTME</sequence>
<evidence type="ECO:0000313" key="6">
    <source>
        <dbReference type="Proteomes" id="UP001234495"/>
    </source>
</evidence>
<dbReference type="PROSITE" id="PS00211">
    <property type="entry name" value="ABC_TRANSPORTER_1"/>
    <property type="match status" value="1"/>
</dbReference>
<dbReference type="RefSeq" id="WP_307338951.1">
    <property type="nucleotide sequence ID" value="NZ_JAUSUD010000004.1"/>
</dbReference>
<reference evidence="5 6" key="1">
    <citation type="submission" date="2023-07" db="EMBL/GenBank/DDBJ databases">
        <title>Genomic Encyclopedia of Type Strains, Phase IV (KMG-IV): sequencing the most valuable type-strain genomes for metagenomic binning, comparative biology and taxonomic classification.</title>
        <authorList>
            <person name="Goeker M."/>
        </authorList>
    </citation>
    <scope>NUCLEOTIDE SEQUENCE [LARGE SCALE GENOMIC DNA]</scope>
    <source>
        <strain evidence="5 6">DSM 29005</strain>
    </source>
</reference>
<feature type="domain" description="ABC transporter" evidence="4">
    <location>
        <begin position="312"/>
        <end position="524"/>
    </location>
</feature>
<dbReference type="InterPro" id="IPR017871">
    <property type="entry name" value="ABC_transporter-like_CS"/>
</dbReference>
<keyword evidence="3" id="KW-0175">Coiled coil</keyword>
<comment type="caution">
    <text evidence="5">The sequence shown here is derived from an EMBL/GenBank/DDBJ whole genome shotgun (WGS) entry which is preliminary data.</text>
</comment>
<dbReference type="Gene3D" id="3.40.50.300">
    <property type="entry name" value="P-loop containing nucleotide triphosphate hydrolases"/>
    <property type="match status" value="2"/>
</dbReference>
<gene>
    <name evidence="5" type="ORF">J2S19_001372</name>
</gene>
<feature type="coiled-coil region" evidence="3">
    <location>
        <begin position="509"/>
        <end position="544"/>
    </location>
</feature>
<dbReference type="InterPro" id="IPR027417">
    <property type="entry name" value="P-loop_NTPase"/>
</dbReference>
<name>A0ABT9ZFT7_9BACI</name>
<evidence type="ECO:0000259" key="4">
    <source>
        <dbReference type="PROSITE" id="PS50893"/>
    </source>
</evidence>
<feature type="domain" description="ABC transporter" evidence="4">
    <location>
        <begin position="5"/>
        <end position="212"/>
    </location>
</feature>
<dbReference type="InterPro" id="IPR032781">
    <property type="entry name" value="ABC_tran_Xtn"/>
</dbReference>
<dbReference type="Proteomes" id="UP001234495">
    <property type="component" value="Unassembled WGS sequence"/>
</dbReference>
<dbReference type="InterPro" id="IPR003593">
    <property type="entry name" value="AAA+_ATPase"/>
</dbReference>
<evidence type="ECO:0000313" key="5">
    <source>
        <dbReference type="EMBL" id="MDQ0230120.1"/>
    </source>
</evidence>
<dbReference type="NCBIfam" id="NF000355">
    <property type="entry name" value="ribo_prot_ABC_F"/>
    <property type="match status" value="1"/>
</dbReference>
<dbReference type="EMBL" id="JAUSUD010000004">
    <property type="protein sequence ID" value="MDQ0230120.1"/>
    <property type="molecule type" value="Genomic_DNA"/>
</dbReference>
<dbReference type="SUPFAM" id="SSF52540">
    <property type="entry name" value="P-loop containing nucleoside triphosphate hydrolases"/>
    <property type="match status" value="2"/>
</dbReference>
<accession>A0ABT9ZFT7</accession>
<dbReference type="Pfam" id="PF12848">
    <property type="entry name" value="ABC_tran_Xtn"/>
    <property type="match status" value="1"/>
</dbReference>
<protein>
    <submittedName>
        <fullName evidence="5">Macrolide transport system ATP-binding/permease protein</fullName>
    </submittedName>
</protein>
<dbReference type="InterPro" id="IPR051309">
    <property type="entry name" value="ABCF_ATPase"/>
</dbReference>
<organism evidence="5 6">
    <name type="scientific">Metabacillus malikii</name>
    <dbReference type="NCBI Taxonomy" id="1504265"/>
    <lineage>
        <taxon>Bacteria</taxon>
        <taxon>Bacillati</taxon>
        <taxon>Bacillota</taxon>
        <taxon>Bacilli</taxon>
        <taxon>Bacillales</taxon>
        <taxon>Bacillaceae</taxon>
        <taxon>Metabacillus</taxon>
    </lineage>
</organism>